<proteinExistence type="predicted"/>
<accession>A0A645EGG1</accession>
<comment type="caution">
    <text evidence="1">The sequence shown here is derived from an EMBL/GenBank/DDBJ whole genome shotgun (WGS) entry which is preliminary data.</text>
</comment>
<evidence type="ECO:0000313" key="1">
    <source>
        <dbReference type="EMBL" id="MPN00400.1"/>
    </source>
</evidence>
<reference evidence="1" key="1">
    <citation type="submission" date="2019-08" db="EMBL/GenBank/DDBJ databases">
        <authorList>
            <person name="Kucharzyk K."/>
            <person name="Murdoch R.W."/>
            <person name="Higgins S."/>
            <person name="Loffler F."/>
        </authorList>
    </citation>
    <scope>NUCLEOTIDE SEQUENCE</scope>
</reference>
<protein>
    <submittedName>
        <fullName evidence="1">Uncharacterized protein</fullName>
    </submittedName>
</protein>
<organism evidence="1">
    <name type="scientific">bioreactor metagenome</name>
    <dbReference type="NCBI Taxonomy" id="1076179"/>
    <lineage>
        <taxon>unclassified sequences</taxon>
        <taxon>metagenomes</taxon>
        <taxon>ecological metagenomes</taxon>
    </lineage>
</organism>
<name>A0A645EGG1_9ZZZZ</name>
<dbReference type="AlphaFoldDB" id="A0A645EGG1"/>
<sequence length="30" mass="3345">MAENDLETIGEPYTLKGVRTVRRGADKNLP</sequence>
<gene>
    <name evidence="1" type="ORF">SDC9_147594</name>
</gene>
<dbReference type="EMBL" id="VSSQ01046428">
    <property type="protein sequence ID" value="MPN00400.1"/>
    <property type="molecule type" value="Genomic_DNA"/>
</dbReference>